<dbReference type="InterPro" id="IPR009000">
    <property type="entry name" value="Transl_B-barrel_sf"/>
</dbReference>
<dbReference type="InterPro" id="IPR045077">
    <property type="entry name" value="L3_arc_euk"/>
</dbReference>
<reference evidence="5" key="1">
    <citation type="submission" date="2023-03" db="EMBL/GenBank/DDBJ databases">
        <title>Massive genome expansion in bonnet fungi (Mycena s.s.) driven by repeated elements and novel gene families across ecological guilds.</title>
        <authorList>
            <consortium name="Lawrence Berkeley National Laboratory"/>
            <person name="Harder C.B."/>
            <person name="Miyauchi S."/>
            <person name="Viragh M."/>
            <person name="Kuo A."/>
            <person name="Thoen E."/>
            <person name="Andreopoulos B."/>
            <person name="Lu D."/>
            <person name="Skrede I."/>
            <person name="Drula E."/>
            <person name="Henrissat B."/>
            <person name="Morin E."/>
            <person name="Kohler A."/>
            <person name="Barry K."/>
            <person name="LaButti K."/>
            <person name="Morin E."/>
            <person name="Salamov A."/>
            <person name="Lipzen A."/>
            <person name="Mereny Z."/>
            <person name="Hegedus B."/>
            <person name="Baldrian P."/>
            <person name="Stursova M."/>
            <person name="Weitz H."/>
            <person name="Taylor A."/>
            <person name="Grigoriev I.V."/>
            <person name="Nagy L.G."/>
            <person name="Martin F."/>
            <person name="Kauserud H."/>
        </authorList>
    </citation>
    <scope>NUCLEOTIDE SEQUENCE</scope>
    <source>
        <strain evidence="5">CBHHK002</strain>
    </source>
</reference>
<dbReference type="Pfam" id="PF00297">
    <property type="entry name" value="Ribosomal_L3"/>
    <property type="match status" value="1"/>
</dbReference>
<name>A0AAD6ZYU5_9AGAR</name>
<dbReference type="PANTHER" id="PTHR11363:SF5">
    <property type="entry name" value="LARGE RIBOSOMAL SUBUNIT PROTEIN UL3"/>
    <property type="match status" value="1"/>
</dbReference>
<protein>
    <submittedName>
        <fullName evidence="5">Uncharacterized protein</fullName>
    </submittedName>
</protein>
<evidence type="ECO:0000256" key="2">
    <source>
        <dbReference type="ARBA" id="ARBA00022980"/>
    </source>
</evidence>
<evidence type="ECO:0000256" key="4">
    <source>
        <dbReference type="SAM" id="MobiDB-lite"/>
    </source>
</evidence>
<evidence type="ECO:0000313" key="5">
    <source>
        <dbReference type="EMBL" id="KAJ7346226.1"/>
    </source>
</evidence>
<keyword evidence="6" id="KW-1185">Reference proteome</keyword>
<keyword evidence="3" id="KW-0687">Ribonucleoprotein</keyword>
<gene>
    <name evidence="5" type="ORF">DFH08DRAFT_1081084</name>
</gene>
<comment type="similarity">
    <text evidence="1">Belongs to the universal ribosomal protein uL3 family.</text>
</comment>
<comment type="caution">
    <text evidence="5">The sequence shown here is derived from an EMBL/GenBank/DDBJ whole genome shotgun (WGS) entry which is preliminary data.</text>
</comment>
<evidence type="ECO:0000313" key="6">
    <source>
        <dbReference type="Proteomes" id="UP001218218"/>
    </source>
</evidence>
<organism evidence="5 6">
    <name type="scientific">Mycena albidolilacea</name>
    <dbReference type="NCBI Taxonomy" id="1033008"/>
    <lineage>
        <taxon>Eukaryota</taxon>
        <taxon>Fungi</taxon>
        <taxon>Dikarya</taxon>
        <taxon>Basidiomycota</taxon>
        <taxon>Agaricomycotina</taxon>
        <taxon>Agaricomycetes</taxon>
        <taxon>Agaricomycetidae</taxon>
        <taxon>Agaricales</taxon>
        <taxon>Marasmiineae</taxon>
        <taxon>Mycenaceae</taxon>
        <taxon>Mycena</taxon>
    </lineage>
</organism>
<dbReference type="EMBL" id="JARIHO010000021">
    <property type="protein sequence ID" value="KAJ7346226.1"/>
    <property type="molecule type" value="Genomic_DNA"/>
</dbReference>
<feature type="region of interest" description="Disordered" evidence="4">
    <location>
        <begin position="148"/>
        <end position="169"/>
    </location>
</feature>
<dbReference type="GO" id="GO:0022625">
    <property type="term" value="C:cytosolic large ribosomal subunit"/>
    <property type="evidence" value="ECO:0007669"/>
    <property type="project" value="TreeGrafter"/>
</dbReference>
<dbReference type="AlphaFoldDB" id="A0AAD6ZYU5"/>
<evidence type="ECO:0000256" key="3">
    <source>
        <dbReference type="ARBA" id="ARBA00023274"/>
    </source>
</evidence>
<dbReference type="SUPFAM" id="SSF50447">
    <property type="entry name" value="Translation proteins"/>
    <property type="match status" value="1"/>
</dbReference>
<keyword evidence="2" id="KW-0689">Ribosomal protein</keyword>
<evidence type="ECO:0000256" key="1">
    <source>
        <dbReference type="ARBA" id="ARBA00006540"/>
    </source>
</evidence>
<accession>A0AAD6ZYU5</accession>
<sequence>MHKKEVVEAVTIIETPPFIFVSVVGYVGTLRDEVKQRFHKNWYHSKKKAFTRYTEKSEDNGRSVAHKLERIRKYCTIEYYPVSTTGRMKNRSRHLAIALHAEKTPCGAASDDFTNQFGIIEYENLFGMGTKSPSRYKTRLVQRQWVPGRRTPAVRDRPEGKMMSPHGAR</sequence>
<proteinExistence type="inferred from homology"/>
<dbReference type="GO" id="GO:0003723">
    <property type="term" value="F:RNA binding"/>
    <property type="evidence" value="ECO:0007669"/>
    <property type="project" value="TreeGrafter"/>
</dbReference>
<dbReference type="GO" id="GO:0003735">
    <property type="term" value="F:structural constituent of ribosome"/>
    <property type="evidence" value="ECO:0007669"/>
    <property type="project" value="InterPro"/>
</dbReference>
<dbReference type="PANTHER" id="PTHR11363">
    <property type="entry name" value="60S RIBOSOMAL PROTEIN L3-RELATED"/>
    <property type="match status" value="1"/>
</dbReference>
<dbReference type="GO" id="GO:0006412">
    <property type="term" value="P:translation"/>
    <property type="evidence" value="ECO:0007669"/>
    <property type="project" value="InterPro"/>
</dbReference>
<dbReference type="Proteomes" id="UP001218218">
    <property type="component" value="Unassembled WGS sequence"/>
</dbReference>
<dbReference type="Gene3D" id="3.30.1430.10">
    <property type="match status" value="1"/>
</dbReference>
<dbReference type="InterPro" id="IPR000597">
    <property type="entry name" value="Ribosomal_uL3"/>
</dbReference>